<evidence type="ECO:0000256" key="1">
    <source>
        <dbReference type="ARBA" id="ARBA00004970"/>
    </source>
</evidence>
<gene>
    <name evidence="10" type="ORF">CHK_1506</name>
</gene>
<organism evidence="10 11">
    <name type="scientific">Christensenella hongkongensis</name>
    <dbReference type="NCBI Taxonomy" id="270498"/>
    <lineage>
        <taxon>Bacteria</taxon>
        <taxon>Bacillati</taxon>
        <taxon>Bacillota</taxon>
        <taxon>Clostridia</taxon>
        <taxon>Christensenellales</taxon>
        <taxon>Christensenellaceae</taxon>
        <taxon>Christensenella</taxon>
    </lineage>
</organism>
<dbReference type="EMBL" id="LAYJ01000088">
    <property type="protein sequence ID" value="KKI51119.1"/>
    <property type="molecule type" value="Genomic_DNA"/>
</dbReference>
<evidence type="ECO:0000256" key="4">
    <source>
        <dbReference type="ARBA" id="ARBA00022605"/>
    </source>
</evidence>
<name>A0A0M2NF17_9FIRM</name>
<feature type="domain" description="PHP" evidence="9">
    <location>
        <begin position="3"/>
        <end position="199"/>
    </location>
</feature>
<keyword evidence="5 8" id="KW-0378">Hydrolase</keyword>
<comment type="catalytic activity">
    <reaction evidence="7 8">
        <text>L-histidinol phosphate + H2O = L-histidinol + phosphate</text>
        <dbReference type="Rhea" id="RHEA:14465"/>
        <dbReference type="ChEBI" id="CHEBI:15377"/>
        <dbReference type="ChEBI" id="CHEBI:43474"/>
        <dbReference type="ChEBI" id="CHEBI:57699"/>
        <dbReference type="ChEBI" id="CHEBI:57980"/>
        <dbReference type="EC" id="3.1.3.15"/>
    </reaction>
</comment>
<keyword evidence="6 8" id="KW-0368">Histidine biosynthesis</keyword>
<dbReference type="SUPFAM" id="SSF89550">
    <property type="entry name" value="PHP domain-like"/>
    <property type="match status" value="1"/>
</dbReference>
<dbReference type="NCBIfam" id="TIGR01856">
    <property type="entry name" value="hisJ_fam"/>
    <property type="match status" value="1"/>
</dbReference>
<evidence type="ECO:0000256" key="2">
    <source>
        <dbReference type="ARBA" id="ARBA00009152"/>
    </source>
</evidence>
<evidence type="ECO:0000256" key="8">
    <source>
        <dbReference type="RuleBase" id="RU366003"/>
    </source>
</evidence>
<dbReference type="STRING" id="270498.CHK_1506"/>
<dbReference type="PANTHER" id="PTHR21039:SF0">
    <property type="entry name" value="HISTIDINOL-PHOSPHATASE"/>
    <property type="match status" value="1"/>
</dbReference>
<protein>
    <recommendedName>
        <fullName evidence="3 8">Histidinol-phosphatase</fullName>
        <shortName evidence="8">HolPase</shortName>
        <ecNumber evidence="3 8">3.1.3.15</ecNumber>
    </recommendedName>
</protein>
<accession>A0A0M2NF17</accession>
<evidence type="ECO:0000256" key="5">
    <source>
        <dbReference type="ARBA" id="ARBA00022801"/>
    </source>
</evidence>
<evidence type="ECO:0000256" key="7">
    <source>
        <dbReference type="ARBA" id="ARBA00049158"/>
    </source>
</evidence>
<evidence type="ECO:0000313" key="11">
    <source>
        <dbReference type="Proteomes" id="UP000034076"/>
    </source>
</evidence>
<dbReference type="InterPro" id="IPR010140">
    <property type="entry name" value="Histidinol_P_phosphatase_HisJ"/>
</dbReference>
<dbReference type="GO" id="GO:0004401">
    <property type="term" value="F:histidinol-phosphatase activity"/>
    <property type="evidence" value="ECO:0007669"/>
    <property type="project" value="UniProtKB-UniRule"/>
</dbReference>
<dbReference type="GO" id="GO:0000105">
    <property type="term" value="P:L-histidine biosynthetic process"/>
    <property type="evidence" value="ECO:0007669"/>
    <property type="project" value="UniProtKB-UniRule"/>
</dbReference>
<comment type="caution">
    <text evidence="10">The sequence shown here is derived from an EMBL/GenBank/DDBJ whole genome shotgun (WGS) entry which is preliminary data.</text>
</comment>
<dbReference type="InterPro" id="IPR004013">
    <property type="entry name" value="PHP_dom"/>
</dbReference>
<dbReference type="AlphaFoldDB" id="A0A0M2NF17"/>
<evidence type="ECO:0000256" key="3">
    <source>
        <dbReference type="ARBA" id="ARBA00013085"/>
    </source>
</evidence>
<dbReference type="RefSeq" id="WP_046443367.1">
    <property type="nucleotide sequence ID" value="NZ_LLYX01000059.1"/>
</dbReference>
<dbReference type="UniPathway" id="UPA00031">
    <property type="reaction ID" value="UER00013"/>
</dbReference>
<sequence>MFDYHIHSNLSFDAYDSPVRCAMAARDKGLTEICMTEHHELDYPYNETNCELDFSFYDMEIIKAREVVPEIIVRKGVEVSLRPAVLKRTQESIKGRGFDFIIASQHTIKEKDPYFGDGFEGKTLREAQREYLEEMLYDLQNFDDYDVIGHIGYIDKYLEKAAGLTGGGGPFTYADFHELLDEILRTAISKGKGIEVNTSNYFVYDYPTPHPSIIKRFAELGGEVMTMGSDAHFSDAIGHRFRDAVQLMKQCGVKYVCTFEQRKPSFIPLEEL</sequence>
<comment type="pathway">
    <text evidence="1 8">Amino-acid biosynthesis; L-histidine biosynthesis; L-histidine from 5-phospho-alpha-D-ribose 1-diphosphate: step 8/9.</text>
</comment>
<evidence type="ECO:0000256" key="6">
    <source>
        <dbReference type="ARBA" id="ARBA00023102"/>
    </source>
</evidence>
<keyword evidence="4 8" id="KW-0028">Amino-acid biosynthesis</keyword>
<dbReference type="GO" id="GO:0005737">
    <property type="term" value="C:cytoplasm"/>
    <property type="evidence" value="ECO:0007669"/>
    <property type="project" value="TreeGrafter"/>
</dbReference>
<keyword evidence="11" id="KW-1185">Reference proteome</keyword>
<proteinExistence type="inferred from homology"/>
<dbReference type="Pfam" id="PF02811">
    <property type="entry name" value="PHP"/>
    <property type="match status" value="1"/>
</dbReference>
<reference evidence="10 11" key="1">
    <citation type="submission" date="2015-04" db="EMBL/GenBank/DDBJ databases">
        <title>Draft genome sequence of bacteremic isolate Catabacter hongkongensis type strain HKU16T.</title>
        <authorList>
            <person name="Lau S.K."/>
            <person name="Teng J.L."/>
            <person name="Huang Y."/>
            <person name="Curreem S.O."/>
            <person name="Tsui S.K."/>
            <person name="Woo P.C."/>
        </authorList>
    </citation>
    <scope>NUCLEOTIDE SEQUENCE [LARGE SCALE GENOMIC DNA]</scope>
    <source>
        <strain evidence="10 11">HKU16</strain>
    </source>
</reference>
<dbReference type="EC" id="3.1.3.15" evidence="3 8"/>
<evidence type="ECO:0000259" key="9">
    <source>
        <dbReference type="Pfam" id="PF02811"/>
    </source>
</evidence>
<comment type="similarity">
    <text evidence="2 8">Belongs to the PHP hydrolase family. HisK subfamily.</text>
</comment>
<dbReference type="Proteomes" id="UP000034076">
    <property type="component" value="Unassembled WGS sequence"/>
</dbReference>
<dbReference type="PANTHER" id="PTHR21039">
    <property type="entry name" value="HISTIDINOL PHOSPHATASE-RELATED"/>
    <property type="match status" value="1"/>
</dbReference>
<dbReference type="InterPro" id="IPR016195">
    <property type="entry name" value="Pol/histidinol_Pase-like"/>
</dbReference>
<dbReference type="Gene3D" id="3.20.20.140">
    <property type="entry name" value="Metal-dependent hydrolases"/>
    <property type="match status" value="1"/>
</dbReference>
<evidence type="ECO:0000313" key="10">
    <source>
        <dbReference type="EMBL" id="KKI51119.1"/>
    </source>
</evidence>